<sequence length="158" mass="18158">MATMKKSKVVEILTFYRNIDGEIRLYKSTVADLEAYYEPLSAQPLDGMPRGKNSVSQPTETIALNLPDNLREDIEFYNSKISALYKLKTEILKEVSGLELKFKCIITDYYLHGLKWEQVSVRNHYSERQCKNIRNTAVETLAARFENNPAIADFKITA</sequence>
<dbReference type="EMBL" id="UAVW01000016">
    <property type="protein sequence ID" value="SQB14880.1"/>
    <property type="molecule type" value="Genomic_DNA"/>
</dbReference>
<dbReference type="RefSeq" id="WP_112482695.1">
    <property type="nucleotide sequence ID" value="NZ_JAIWZC010000001.1"/>
</dbReference>
<reference evidence="1 2" key="1">
    <citation type="submission" date="2018-06" db="EMBL/GenBank/DDBJ databases">
        <authorList>
            <consortium name="Pathogen Informatics"/>
            <person name="Doyle S."/>
        </authorList>
    </citation>
    <scope>NUCLEOTIDE SEQUENCE [LARGE SCALE GENOMIC DNA]</scope>
    <source>
        <strain evidence="1 2">NCTC11224</strain>
    </source>
</reference>
<evidence type="ECO:0000313" key="2">
    <source>
        <dbReference type="Proteomes" id="UP000251853"/>
    </source>
</evidence>
<keyword evidence="2" id="KW-1185">Reference proteome</keyword>
<organism evidence="1 2">
    <name type="scientific">Enterocloster clostridioformis</name>
    <dbReference type="NCBI Taxonomy" id="1531"/>
    <lineage>
        <taxon>Bacteria</taxon>
        <taxon>Bacillati</taxon>
        <taxon>Bacillota</taxon>
        <taxon>Clostridia</taxon>
        <taxon>Lachnospirales</taxon>
        <taxon>Lachnospiraceae</taxon>
        <taxon>Enterocloster</taxon>
    </lineage>
</organism>
<dbReference type="Proteomes" id="UP000251853">
    <property type="component" value="Unassembled WGS sequence"/>
</dbReference>
<proteinExistence type="predicted"/>
<accession>A0A2X2WME8</accession>
<name>A0A2X2WME8_9FIRM</name>
<protein>
    <submittedName>
        <fullName evidence="1">Uncharacterized protein</fullName>
    </submittedName>
</protein>
<gene>
    <name evidence="1" type="ORF">NCTC11224_03934</name>
</gene>
<dbReference type="AlphaFoldDB" id="A0A2X2WME8"/>
<evidence type="ECO:0000313" key="1">
    <source>
        <dbReference type="EMBL" id="SQB14880.1"/>
    </source>
</evidence>